<dbReference type="Pfam" id="PF01794">
    <property type="entry name" value="Ferric_reduct"/>
    <property type="match status" value="1"/>
</dbReference>
<dbReference type="InterPro" id="IPR017927">
    <property type="entry name" value="FAD-bd_FR_type"/>
</dbReference>
<keyword evidence="12" id="KW-0406">Ion transport</keyword>
<evidence type="ECO:0000256" key="1">
    <source>
        <dbReference type="ARBA" id="ARBA00004651"/>
    </source>
</evidence>
<evidence type="ECO:0000256" key="3">
    <source>
        <dbReference type="ARBA" id="ARBA00012668"/>
    </source>
</evidence>
<feature type="transmembrane region" description="Helical" evidence="15">
    <location>
        <begin position="233"/>
        <end position="250"/>
    </location>
</feature>
<evidence type="ECO:0000256" key="9">
    <source>
        <dbReference type="ARBA" id="ARBA00022982"/>
    </source>
</evidence>
<evidence type="ECO:0000259" key="16">
    <source>
        <dbReference type="PROSITE" id="PS51384"/>
    </source>
</evidence>
<dbReference type="PANTHER" id="PTHR32361:SF23">
    <property type="entry name" value="FERRIC-CHELATE REDUCTASE"/>
    <property type="match status" value="1"/>
</dbReference>
<evidence type="ECO:0000256" key="11">
    <source>
        <dbReference type="ARBA" id="ARBA00023002"/>
    </source>
</evidence>
<dbReference type="InterPro" id="IPR013121">
    <property type="entry name" value="Fe_red_NAD-bd_6"/>
</dbReference>
<evidence type="ECO:0000256" key="14">
    <source>
        <dbReference type="ARBA" id="ARBA00048483"/>
    </source>
</evidence>
<evidence type="ECO:0000313" key="17">
    <source>
        <dbReference type="EMBL" id="TID30056.1"/>
    </source>
</evidence>
<evidence type="ECO:0000313" key="18">
    <source>
        <dbReference type="Proteomes" id="UP000307173"/>
    </source>
</evidence>
<evidence type="ECO:0000256" key="13">
    <source>
        <dbReference type="ARBA" id="ARBA00023136"/>
    </source>
</evidence>
<dbReference type="AlphaFoldDB" id="A0A4T0X3U1"/>
<dbReference type="GO" id="GO:0052851">
    <property type="term" value="F:ferric-chelate reductase (NADPH) activity"/>
    <property type="evidence" value="ECO:0007669"/>
    <property type="project" value="UniProtKB-EC"/>
</dbReference>
<dbReference type="GO" id="GO:0006826">
    <property type="term" value="P:iron ion transport"/>
    <property type="evidence" value="ECO:0007669"/>
    <property type="project" value="TreeGrafter"/>
</dbReference>
<feature type="transmembrane region" description="Helical" evidence="15">
    <location>
        <begin position="288"/>
        <end position="308"/>
    </location>
</feature>
<dbReference type="EMBL" id="SELW01000208">
    <property type="protein sequence ID" value="TID30056.1"/>
    <property type="molecule type" value="Genomic_DNA"/>
</dbReference>
<evidence type="ECO:0000256" key="2">
    <source>
        <dbReference type="ARBA" id="ARBA00006278"/>
    </source>
</evidence>
<dbReference type="InterPro" id="IPR017938">
    <property type="entry name" value="Riboflavin_synthase-like_b-brl"/>
</dbReference>
<dbReference type="STRING" id="52247.A0A4T0X3U1"/>
<keyword evidence="18" id="KW-1185">Reference proteome</keyword>
<dbReference type="PROSITE" id="PS51384">
    <property type="entry name" value="FAD_FR"/>
    <property type="match status" value="1"/>
</dbReference>
<keyword evidence="4" id="KW-0813">Transport</keyword>
<name>A0A4T0X3U1_9ASCO</name>
<dbReference type="GO" id="GO:0006879">
    <property type="term" value="P:intracellular iron ion homeostasis"/>
    <property type="evidence" value="ECO:0007669"/>
    <property type="project" value="TreeGrafter"/>
</dbReference>
<feature type="domain" description="FAD-binding FR-type" evidence="16">
    <location>
        <begin position="239"/>
        <end position="428"/>
    </location>
</feature>
<dbReference type="GO" id="GO:0005886">
    <property type="term" value="C:plasma membrane"/>
    <property type="evidence" value="ECO:0007669"/>
    <property type="project" value="UniProtKB-SubCell"/>
</dbReference>
<dbReference type="InterPro" id="IPR013130">
    <property type="entry name" value="Fe3_Rdtase_TM_dom"/>
</dbReference>
<feature type="transmembrane region" description="Helical" evidence="15">
    <location>
        <begin position="191"/>
        <end position="213"/>
    </location>
</feature>
<evidence type="ECO:0000256" key="15">
    <source>
        <dbReference type="SAM" id="Phobius"/>
    </source>
</evidence>
<keyword evidence="6" id="KW-0285">Flavoprotein</keyword>
<keyword evidence="13 15" id="KW-0472">Membrane</keyword>
<sequence>MNNAGEIWTGKDKKFQDVWCIKDIGTPEYNKLKAISQGSVSYSGNMKFGHNMIYFCAVVIALFILKNWIYRRHDSLQTKKSNSRFYKIYYKIAAMNRWISYRRIPTLLCEIFQLPSSMGNFLLIMAGCLYMLCYAFIPKPWYRGCRGFGSPPLAVRTGLQSTALVPLIFMLSGKVNIISQVTDISYEKVNVYHRWLSIICCFFGWLHTIPFYIQAVQEGGRERLAFMERTSKLFYNGIPPLVFLTVLTIFSHSAIRARFYELWLQIHWICALGMYISLFIHVGKMLEAWHYLTATIVFWVVQLMWRALSKGMFKPNKYGMTNKCKMRKHASNSDKDHYFEILIENADDLRWEPGQHIFLRIPGVRVLESHPFSIVSSYEPSEESHIKLIVKTGGLGGLTRYLYDKLPDVGYTDFDVMVDGPYGGSQRKAERFDSVFLLASGTGISAVLPFLYDSCTKLNSAESVTKYISFDWIVKTSDNVEWIIPELQKIIKKNESQIRNGVININIHISEPIESGNTELLDLLTSNSELESESSESKHDEDLNDEKNGLININNEKPIIKDLVHKSRNSLQRTNIFILSGSDSMKVQASNAIASLQSEVFKNKNVDEIYLHSESFGW</sequence>
<dbReference type="Gene3D" id="2.40.30.10">
    <property type="entry name" value="Translation factors"/>
    <property type="match status" value="1"/>
</dbReference>
<comment type="subcellular location">
    <subcellularLocation>
        <location evidence="1">Cell membrane</location>
        <topology evidence="1">Multi-pass membrane protein</topology>
    </subcellularLocation>
</comment>
<keyword evidence="9" id="KW-0249">Electron transport</keyword>
<dbReference type="CDD" id="cd06186">
    <property type="entry name" value="NOX_Duox_like_FAD_NADP"/>
    <property type="match status" value="1"/>
</dbReference>
<gene>
    <name evidence="17" type="ORF">CANINC_001342</name>
</gene>
<dbReference type="SFLD" id="SFLDG01168">
    <property type="entry name" value="Ferric_reductase_subgroup_(FRE"/>
    <property type="match status" value="1"/>
</dbReference>
<dbReference type="Gene3D" id="3.40.50.80">
    <property type="entry name" value="Nucleotide-binding domain of ferredoxin-NADP reductase (FNR) module"/>
    <property type="match status" value="1"/>
</dbReference>
<dbReference type="SUPFAM" id="SSF63380">
    <property type="entry name" value="Riboflavin synthase domain-like"/>
    <property type="match status" value="1"/>
</dbReference>
<comment type="catalytic activity">
    <reaction evidence="14">
        <text>2 a Fe(II)-siderophore + NADP(+) + H(+) = 2 a Fe(III)-siderophore + NADPH</text>
        <dbReference type="Rhea" id="RHEA:28795"/>
        <dbReference type="Rhea" id="RHEA-COMP:11342"/>
        <dbReference type="Rhea" id="RHEA-COMP:11344"/>
        <dbReference type="ChEBI" id="CHEBI:15378"/>
        <dbReference type="ChEBI" id="CHEBI:29033"/>
        <dbReference type="ChEBI" id="CHEBI:29034"/>
        <dbReference type="ChEBI" id="CHEBI:57783"/>
        <dbReference type="ChEBI" id="CHEBI:58349"/>
        <dbReference type="EC" id="1.16.1.9"/>
    </reaction>
</comment>
<reference evidence="17 18" key="1">
    <citation type="journal article" date="2019" name="Front. Genet.">
        <title>Whole-Genome Sequencing of the Opportunistic Yeast Pathogen Candida inconspicua Uncovers Its Hybrid Origin.</title>
        <authorList>
            <person name="Mixao V."/>
            <person name="Hansen A.P."/>
            <person name="Saus E."/>
            <person name="Boekhout T."/>
            <person name="Lass-Florl C."/>
            <person name="Gabaldon T."/>
        </authorList>
    </citation>
    <scope>NUCLEOTIDE SEQUENCE [LARGE SCALE GENOMIC DNA]</scope>
    <source>
        <strain evidence="17 18">CBS 180</strain>
    </source>
</reference>
<accession>A0A4T0X3U1</accession>
<keyword evidence="11" id="KW-0560">Oxidoreductase</keyword>
<dbReference type="OrthoDB" id="17725at2759"/>
<evidence type="ECO:0000256" key="7">
    <source>
        <dbReference type="ARBA" id="ARBA00022692"/>
    </source>
</evidence>
<keyword evidence="8" id="KW-0274">FAD</keyword>
<dbReference type="EC" id="1.16.1.9" evidence="3"/>
<dbReference type="Pfam" id="PF08022">
    <property type="entry name" value="FAD_binding_8"/>
    <property type="match status" value="1"/>
</dbReference>
<comment type="similarity">
    <text evidence="2">Belongs to the ferric reductase (FRE) family.</text>
</comment>
<dbReference type="InterPro" id="IPR039261">
    <property type="entry name" value="FNR_nucleotide-bd"/>
</dbReference>
<feature type="transmembrane region" description="Helical" evidence="15">
    <location>
        <begin position="120"/>
        <end position="137"/>
    </location>
</feature>
<dbReference type="Proteomes" id="UP000307173">
    <property type="component" value="Unassembled WGS sequence"/>
</dbReference>
<evidence type="ECO:0000256" key="5">
    <source>
        <dbReference type="ARBA" id="ARBA00022475"/>
    </source>
</evidence>
<evidence type="ECO:0000256" key="12">
    <source>
        <dbReference type="ARBA" id="ARBA00023065"/>
    </source>
</evidence>
<keyword evidence="10 15" id="KW-1133">Transmembrane helix</keyword>
<dbReference type="Pfam" id="PF08030">
    <property type="entry name" value="NAD_binding_6"/>
    <property type="match status" value="1"/>
</dbReference>
<dbReference type="PANTHER" id="PTHR32361">
    <property type="entry name" value="FERRIC/CUPRIC REDUCTASE TRANSMEMBRANE COMPONENT"/>
    <property type="match status" value="1"/>
</dbReference>
<evidence type="ECO:0000256" key="8">
    <source>
        <dbReference type="ARBA" id="ARBA00022827"/>
    </source>
</evidence>
<comment type="caution">
    <text evidence="17">The sequence shown here is derived from an EMBL/GenBank/DDBJ whole genome shotgun (WGS) entry which is preliminary data.</text>
</comment>
<dbReference type="GO" id="GO:0015677">
    <property type="term" value="P:copper ion import"/>
    <property type="evidence" value="ECO:0007669"/>
    <property type="project" value="TreeGrafter"/>
</dbReference>
<keyword evidence="5" id="KW-1003">Cell membrane</keyword>
<feature type="transmembrane region" description="Helical" evidence="15">
    <location>
        <begin position="262"/>
        <end position="282"/>
    </location>
</feature>
<keyword evidence="7 15" id="KW-0812">Transmembrane</keyword>
<evidence type="ECO:0000256" key="4">
    <source>
        <dbReference type="ARBA" id="ARBA00022448"/>
    </source>
</evidence>
<feature type="transmembrane region" description="Helical" evidence="15">
    <location>
        <begin position="52"/>
        <end position="70"/>
    </location>
</feature>
<protein>
    <recommendedName>
        <fullName evidence="3">ferric-chelate reductase (NADPH)</fullName>
        <ecNumber evidence="3">1.16.1.9</ecNumber>
    </recommendedName>
</protein>
<dbReference type="InterPro" id="IPR013112">
    <property type="entry name" value="FAD-bd_8"/>
</dbReference>
<dbReference type="InterPro" id="IPR051410">
    <property type="entry name" value="Ferric/Cupric_Reductase"/>
</dbReference>
<evidence type="ECO:0000256" key="6">
    <source>
        <dbReference type="ARBA" id="ARBA00022630"/>
    </source>
</evidence>
<evidence type="ECO:0000256" key="10">
    <source>
        <dbReference type="ARBA" id="ARBA00022989"/>
    </source>
</evidence>
<organism evidence="17 18">
    <name type="scientific">Pichia inconspicua</name>
    <dbReference type="NCBI Taxonomy" id="52247"/>
    <lineage>
        <taxon>Eukaryota</taxon>
        <taxon>Fungi</taxon>
        <taxon>Dikarya</taxon>
        <taxon>Ascomycota</taxon>
        <taxon>Saccharomycotina</taxon>
        <taxon>Pichiomycetes</taxon>
        <taxon>Pichiales</taxon>
        <taxon>Pichiaceae</taxon>
        <taxon>Pichia</taxon>
    </lineage>
</organism>
<dbReference type="SFLD" id="SFLDS00052">
    <property type="entry name" value="Ferric_Reductase_Domain"/>
    <property type="match status" value="1"/>
</dbReference>
<proteinExistence type="inferred from homology"/>